<name>A0A7Y7PQR5_9BACT</name>
<dbReference type="Proteomes" id="UP000565521">
    <property type="component" value="Unassembled WGS sequence"/>
</dbReference>
<gene>
    <name evidence="2" type="ORF">HW554_14025</name>
</gene>
<dbReference type="RefSeq" id="WP_176900932.1">
    <property type="nucleotide sequence ID" value="NZ_JABKAU010000027.1"/>
</dbReference>
<evidence type="ECO:0008006" key="4">
    <source>
        <dbReference type="Google" id="ProtNLM"/>
    </source>
</evidence>
<accession>A0A7Y7PQR5</accession>
<dbReference type="EMBL" id="JABKAU010000027">
    <property type="protein sequence ID" value="NVO32331.1"/>
    <property type="molecule type" value="Genomic_DNA"/>
</dbReference>
<dbReference type="AlphaFoldDB" id="A0A7Y7PQR5"/>
<evidence type="ECO:0000256" key="1">
    <source>
        <dbReference type="SAM" id="MobiDB-lite"/>
    </source>
</evidence>
<organism evidence="2 3">
    <name type="scientific">Hymenobacter lapidiphilus</name>
    <dbReference type="NCBI Taxonomy" id="2608003"/>
    <lineage>
        <taxon>Bacteria</taxon>
        <taxon>Pseudomonadati</taxon>
        <taxon>Bacteroidota</taxon>
        <taxon>Cytophagia</taxon>
        <taxon>Cytophagales</taxon>
        <taxon>Hymenobacteraceae</taxon>
        <taxon>Hymenobacter</taxon>
    </lineage>
</organism>
<feature type="region of interest" description="Disordered" evidence="1">
    <location>
        <begin position="1"/>
        <end position="24"/>
    </location>
</feature>
<proteinExistence type="predicted"/>
<sequence>MSSKKTAPAKPAPEQAKKRSFSTSITEQNYQRLANYQANKPGGAHTTDVVNQALQRFFDANRQYADMEPGKR</sequence>
<protein>
    <recommendedName>
        <fullName evidence="4">CopG family transcriptional regulator</fullName>
    </recommendedName>
</protein>
<comment type="caution">
    <text evidence="2">The sequence shown here is derived from an EMBL/GenBank/DDBJ whole genome shotgun (WGS) entry which is preliminary data.</text>
</comment>
<evidence type="ECO:0000313" key="2">
    <source>
        <dbReference type="EMBL" id="NVO32331.1"/>
    </source>
</evidence>
<reference evidence="2 3" key="1">
    <citation type="submission" date="2020-05" db="EMBL/GenBank/DDBJ databases">
        <title>Hymenobacter terrestris sp. nov. and Hymenobacter lapidiphilus sp. nov., isolated from regoliths in Antarctica.</title>
        <authorList>
            <person name="Sedlacek I."/>
            <person name="Pantucek R."/>
            <person name="Zeman M."/>
            <person name="Holochova P."/>
            <person name="Kralova S."/>
            <person name="Stankova E."/>
            <person name="Sedo O."/>
            <person name="Micenkova L."/>
            <person name="Svec P."/>
            <person name="Gupta V."/>
            <person name="Sood U."/>
            <person name="Korpole U.S."/>
            <person name="Lal R."/>
        </authorList>
    </citation>
    <scope>NUCLEOTIDE SEQUENCE [LARGE SCALE GENOMIC DNA]</scope>
    <source>
        <strain evidence="2 3">P5342</strain>
    </source>
</reference>
<evidence type="ECO:0000313" key="3">
    <source>
        <dbReference type="Proteomes" id="UP000565521"/>
    </source>
</evidence>
<feature type="compositionally biased region" description="Low complexity" evidence="1">
    <location>
        <begin position="1"/>
        <end position="14"/>
    </location>
</feature>
<keyword evidence="3" id="KW-1185">Reference proteome</keyword>